<name>A0ACB8U504_9APHY</name>
<dbReference type="EMBL" id="MU274911">
    <property type="protein sequence ID" value="KAI0089333.1"/>
    <property type="molecule type" value="Genomic_DNA"/>
</dbReference>
<evidence type="ECO:0000313" key="1">
    <source>
        <dbReference type="EMBL" id="KAI0089333.1"/>
    </source>
</evidence>
<proteinExistence type="predicted"/>
<protein>
    <submittedName>
        <fullName evidence="1">Uncharacterized protein</fullName>
    </submittedName>
</protein>
<evidence type="ECO:0000313" key="2">
    <source>
        <dbReference type="Proteomes" id="UP001055072"/>
    </source>
</evidence>
<accession>A0ACB8U504</accession>
<dbReference type="Proteomes" id="UP001055072">
    <property type="component" value="Unassembled WGS sequence"/>
</dbReference>
<organism evidence="1 2">
    <name type="scientific">Irpex rosettiformis</name>
    <dbReference type="NCBI Taxonomy" id="378272"/>
    <lineage>
        <taxon>Eukaryota</taxon>
        <taxon>Fungi</taxon>
        <taxon>Dikarya</taxon>
        <taxon>Basidiomycota</taxon>
        <taxon>Agaricomycotina</taxon>
        <taxon>Agaricomycetes</taxon>
        <taxon>Polyporales</taxon>
        <taxon>Irpicaceae</taxon>
        <taxon>Irpex</taxon>
    </lineage>
</organism>
<keyword evidence="2" id="KW-1185">Reference proteome</keyword>
<comment type="caution">
    <text evidence="1">The sequence shown here is derived from an EMBL/GenBank/DDBJ whole genome shotgun (WGS) entry which is preliminary data.</text>
</comment>
<sequence length="470" mass="52729">MAGPSAADVRSILSLPNLSTPGPSQPRKPPATTERARKPEGISRELYSLIGPSAPTLAAAQLSKPRLKQKPNLGGGGRVKWEWRSFKNGARNDPLRLSHWVKASTDPEAEYKFAVYNVQPNSYTYSQEEYTRWLGDKEWSKEETDYLFDLVRSYDARFYVVADRYEYPESNRTMEDMKERYYSVCRKLVRNRPWAGDDASKANLLASLAFDKEREITRKGYVASLETRTASEIAEEEALYVELRRLEQNERRFKKERDELLRTLLGIESGLPDIMADEESLNATTTVEPKRSRKKGDTDPPVSASTSMNTISLGQPVPRKQSAKSAAYDALHCIHRTEVPQTTTTATKAAHQPVYLRSYKLPTPKSATGPRIAQIMGELGVSHTRLVMPTRENSAQLESLLEAAGALVETKKQVDRIEQEIRIAQERLGKSSEGGDDEAMDVDENDGEGEANEDGRAQSVVSTRSSRPRK</sequence>
<gene>
    <name evidence="1" type="ORF">BDY19DRAFT_945299</name>
</gene>
<reference evidence="1" key="1">
    <citation type="journal article" date="2021" name="Environ. Microbiol.">
        <title>Gene family expansions and transcriptome signatures uncover fungal adaptations to wood decay.</title>
        <authorList>
            <person name="Hage H."/>
            <person name="Miyauchi S."/>
            <person name="Viragh M."/>
            <person name="Drula E."/>
            <person name="Min B."/>
            <person name="Chaduli D."/>
            <person name="Navarro D."/>
            <person name="Favel A."/>
            <person name="Norest M."/>
            <person name="Lesage-Meessen L."/>
            <person name="Balint B."/>
            <person name="Merenyi Z."/>
            <person name="de Eugenio L."/>
            <person name="Morin E."/>
            <person name="Martinez A.T."/>
            <person name="Baldrian P."/>
            <person name="Stursova M."/>
            <person name="Martinez M.J."/>
            <person name="Novotny C."/>
            <person name="Magnuson J.K."/>
            <person name="Spatafora J.W."/>
            <person name="Maurice S."/>
            <person name="Pangilinan J."/>
            <person name="Andreopoulos W."/>
            <person name="LaButti K."/>
            <person name="Hundley H."/>
            <person name="Na H."/>
            <person name="Kuo A."/>
            <person name="Barry K."/>
            <person name="Lipzen A."/>
            <person name="Henrissat B."/>
            <person name="Riley R."/>
            <person name="Ahrendt S."/>
            <person name="Nagy L.G."/>
            <person name="Grigoriev I.V."/>
            <person name="Martin F."/>
            <person name="Rosso M.N."/>
        </authorList>
    </citation>
    <scope>NUCLEOTIDE SEQUENCE</scope>
    <source>
        <strain evidence="1">CBS 384.51</strain>
    </source>
</reference>